<evidence type="ECO:0000256" key="3">
    <source>
        <dbReference type="ARBA" id="ARBA00006112"/>
    </source>
</evidence>
<dbReference type="InterPro" id="IPR008284">
    <property type="entry name" value="MoCF_biosynth_CS"/>
</dbReference>
<dbReference type="AlphaFoldDB" id="A0A1H6ZKB0"/>
<dbReference type="STRING" id="426757.SAMN04488127_2143"/>
<sequence length="164" mass="17559">MAHGPQPKEVRIAILTVSDTRTEDNDTGGALIEHFAELAGLAVDGRGWVADDAMEIRNVITALLAEPEIDAVITTGGTGIAVRDVTIEAIRPLLSKELDGFGELFRYLSFTEDVGTKAMLSRAAAGTAQGKAVFILPGSRGAVRLAMERLIIPEIRHIVAELRK</sequence>
<dbReference type="CDD" id="cd00886">
    <property type="entry name" value="MogA_MoaB"/>
    <property type="match status" value="1"/>
</dbReference>
<dbReference type="NCBIfam" id="TIGR00177">
    <property type="entry name" value="molyb_syn"/>
    <property type="match status" value="1"/>
</dbReference>
<feature type="domain" description="MoaB/Mog" evidence="7">
    <location>
        <begin position="13"/>
        <end position="158"/>
    </location>
</feature>
<dbReference type="GO" id="GO:0006777">
    <property type="term" value="P:Mo-molybdopterin cofactor biosynthetic process"/>
    <property type="evidence" value="ECO:0007669"/>
    <property type="project" value="UniProtKB-UniRule"/>
</dbReference>
<dbReference type="Gene3D" id="3.40.980.10">
    <property type="entry name" value="MoaB/Mog-like domain"/>
    <property type="match status" value="1"/>
</dbReference>
<dbReference type="SUPFAM" id="SSF53218">
    <property type="entry name" value="Molybdenum cofactor biosynthesis proteins"/>
    <property type="match status" value="1"/>
</dbReference>
<dbReference type="OrthoDB" id="9784492at2"/>
<dbReference type="UniPathway" id="UPA00344"/>
<proteinExistence type="inferred from homology"/>
<evidence type="ECO:0000313" key="9">
    <source>
        <dbReference type="Proteomes" id="UP000199200"/>
    </source>
</evidence>
<dbReference type="PANTHER" id="PTHR43232:SF2">
    <property type="entry name" value="MOLYBDENUM COFACTOR BIOSYNTHESIS PROTEIN B"/>
    <property type="match status" value="1"/>
</dbReference>
<dbReference type="SMART" id="SM00852">
    <property type="entry name" value="MoCF_biosynth"/>
    <property type="match status" value="1"/>
</dbReference>
<dbReference type="PIRSF" id="PIRSF006443">
    <property type="entry name" value="MoaB"/>
    <property type="match status" value="1"/>
</dbReference>
<dbReference type="FunFam" id="3.40.980.10:FF:000006">
    <property type="entry name" value="Molybdenum cofactor biosynthesis protein B"/>
    <property type="match status" value="1"/>
</dbReference>
<keyword evidence="5 6" id="KW-0501">Molybdenum cofactor biosynthesis</keyword>
<dbReference type="PANTHER" id="PTHR43232">
    <property type="entry name" value="MOLYBDENUM COFACTOR BIOSYNTHESIS PROTEIN B"/>
    <property type="match status" value="1"/>
</dbReference>
<gene>
    <name evidence="8" type="ORF">SAMN04488127_2143</name>
</gene>
<name>A0A1H6ZKB0_9BACL</name>
<evidence type="ECO:0000256" key="5">
    <source>
        <dbReference type="ARBA" id="ARBA00023150"/>
    </source>
</evidence>
<dbReference type="RefSeq" id="WP_092053571.1">
    <property type="nucleotide sequence ID" value="NZ_FNZF01000003.1"/>
</dbReference>
<dbReference type="Proteomes" id="UP000199200">
    <property type="component" value="Unassembled WGS sequence"/>
</dbReference>
<protein>
    <recommendedName>
        <fullName evidence="4 6">Molybdenum cofactor biosynthesis protein B</fullName>
    </recommendedName>
</protein>
<dbReference type="EMBL" id="FNZF01000003">
    <property type="protein sequence ID" value="SEJ53859.1"/>
    <property type="molecule type" value="Genomic_DNA"/>
</dbReference>
<dbReference type="GO" id="GO:0005829">
    <property type="term" value="C:cytosol"/>
    <property type="evidence" value="ECO:0007669"/>
    <property type="project" value="TreeGrafter"/>
</dbReference>
<evidence type="ECO:0000256" key="6">
    <source>
        <dbReference type="PIRNR" id="PIRNR006443"/>
    </source>
</evidence>
<dbReference type="InterPro" id="IPR001453">
    <property type="entry name" value="MoaB/Mog_dom"/>
</dbReference>
<comment type="pathway">
    <text evidence="2 6">Cofactor biosynthesis; molybdopterin biosynthesis.</text>
</comment>
<organism evidence="8 9">
    <name type="scientific">Bhargavaea ginsengi</name>
    <dbReference type="NCBI Taxonomy" id="426757"/>
    <lineage>
        <taxon>Bacteria</taxon>
        <taxon>Bacillati</taxon>
        <taxon>Bacillota</taxon>
        <taxon>Bacilli</taxon>
        <taxon>Bacillales</taxon>
        <taxon>Caryophanaceae</taxon>
        <taxon>Bhargavaea</taxon>
    </lineage>
</organism>
<dbReference type="InterPro" id="IPR012245">
    <property type="entry name" value="MoaB"/>
</dbReference>
<dbReference type="Pfam" id="PF00994">
    <property type="entry name" value="MoCF_biosynth"/>
    <property type="match status" value="1"/>
</dbReference>
<evidence type="ECO:0000259" key="7">
    <source>
        <dbReference type="SMART" id="SM00852"/>
    </source>
</evidence>
<comment type="similarity">
    <text evidence="3 6">Belongs to the MoaB/Mog family.</text>
</comment>
<keyword evidence="9" id="KW-1185">Reference proteome</keyword>
<reference evidence="9" key="1">
    <citation type="submission" date="2016-10" db="EMBL/GenBank/DDBJ databases">
        <authorList>
            <person name="Varghese N."/>
            <person name="Submissions S."/>
        </authorList>
    </citation>
    <scope>NUCLEOTIDE SEQUENCE [LARGE SCALE GENOMIC DNA]</scope>
    <source>
        <strain evidence="9">CGMCC 1.6763</strain>
    </source>
</reference>
<dbReference type="InterPro" id="IPR036425">
    <property type="entry name" value="MoaB/Mog-like_dom_sf"/>
</dbReference>
<dbReference type="PROSITE" id="PS01078">
    <property type="entry name" value="MOCF_BIOSYNTHESIS_1"/>
    <property type="match status" value="1"/>
</dbReference>
<evidence type="ECO:0000256" key="2">
    <source>
        <dbReference type="ARBA" id="ARBA00005046"/>
    </source>
</evidence>
<accession>A0A1H6ZKB0</accession>
<evidence type="ECO:0000256" key="4">
    <source>
        <dbReference type="ARBA" id="ARBA00015262"/>
    </source>
</evidence>
<evidence type="ECO:0000313" key="8">
    <source>
        <dbReference type="EMBL" id="SEJ53859.1"/>
    </source>
</evidence>
<comment type="function">
    <text evidence="1 6">May be involved in the biosynthesis of molybdopterin.</text>
</comment>
<evidence type="ECO:0000256" key="1">
    <source>
        <dbReference type="ARBA" id="ARBA00003487"/>
    </source>
</evidence>